<proteinExistence type="predicted"/>
<protein>
    <submittedName>
        <fullName evidence="2">Uncharacterized protein</fullName>
    </submittedName>
</protein>
<keyword evidence="3" id="KW-1185">Reference proteome</keyword>
<dbReference type="RefSeq" id="WP_152265174.1">
    <property type="nucleotide sequence ID" value="NZ_VOKX01000106.1"/>
</dbReference>
<comment type="caution">
    <text evidence="2">The sequence shown here is derived from an EMBL/GenBank/DDBJ whole genome shotgun (WGS) entry which is preliminary data.</text>
</comment>
<feature type="region of interest" description="Disordered" evidence="1">
    <location>
        <begin position="52"/>
        <end position="92"/>
    </location>
</feature>
<reference evidence="2 3" key="1">
    <citation type="journal article" date="2019" name="Microb. Cell Fact.">
        <title>Exploring novel herbicidin analogues by transcriptional regulator overexpression and MS/MS molecular networking.</title>
        <authorList>
            <person name="Shi Y."/>
            <person name="Gu R."/>
            <person name="Li Y."/>
            <person name="Wang X."/>
            <person name="Ren W."/>
            <person name="Li X."/>
            <person name="Wang L."/>
            <person name="Xie Y."/>
            <person name="Hong B."/>
        </authorList>
    </citation>
    <scope>NUCLEOTIDE SEQUENCE [LARGE SCALE GENOMIC DNA]</scope>
    <source>
        <strain evidence="2 3">US-43</strain>
    </source>
</reference>
<dbReference type="OrthoDB" id="9978263at2"/>
<evidence type="ECO:0000313" key="3">
    <source>
        <dbReference type="Proteomes" id="UP000327000"/>
    </source>
</evidence>
<gene>
    <name evidence="2" type="ORF">FRZ00_26200</name>
</gene>
<sequence>MQARAADLAKAHDHFEAAIGTDNCESHWGLQAEDDIAESAIQMARLLTDLGLCTPGNTPEEDGEDEPAAAERPQHTTGTFVGAVTNGRNWNR</sequence>
<name>A0A5N5W1E2_STRMB</name>
<accession>A0A5N5W1E2</accession>
<dbReference type="EMBL" id="VOKX01000106">
    <property type="protein sequence ID" value="KAB7835717.1"/>
    <property type="molecule type" value="Genomic_DNA"/>
</dbReference>
<organism evidence="2 3">
    <name type="scientific">Streptomyces mobaraensis</name>
    <name type="common">Streptoverticillium mobaraense</name>
    <dbReference type="NCBI Taxonomy" id="35621"/>
    <lineage>
        <taxon>Bacteria</taxon>
        <taxon>Bacillati</taxon>
        <taxon>Actinomycetota</taxon>
        <taxon>Actinomycetes</taxon>
        <taxon>Kitasatosporales</taxon>
        <taxon>Streptomycetaceae</taxon>
        <taxon>Streptomyces</taxon>
    </lineage>
</organism>
<feature type="compositionally biased region" description="Acidic residues" evidence="1">
    <location>
        <begin position="59"/>
        <end position="68"/>
    </location>
</feature>
<dbReference type="AlphaFoldDB" id="A0A5N5W1E2"/>
<evidence type="ECO:0000256" key="1">
    <source>
        <dbReference type="SAM" id="MobiDB-lite"/>
    </source>
</evidence>
<evidence type="ECO:0000313" key="2">
    <source>
        <dbReference type="EMBL" id="KAB7835717.1"/>
    </source>
</evidence>
<dbReference type="Proteomes" id="UP000327000">
    <property type="component" value="Unassembled WGS sequence"/>
</dbReference>